<feature type="region of interest" description="Disordered" evidence="1">
    <location>
        <begin position="431"/>
        <end position="500"/>
    </location>
</feature>
<accession>A0A409WUP6</accession>
<reference evidence="2 3" key="1">
    <citation type="journal article" date="2018" name="Evol. Lett.">
        <title>Horizontal gene cluster transfer increased hallucinogenic mushroom diversity.</title>
        <authorList>
            <person name="Reynolds H.T."/>
            <person name="Vijayakumar V."/>
            <person name="Gluck-Thaler E."/>
            <person name="Korotkin H.B."/>
            <person name="Matheny P.B."/>
            <person name="Slot J.C."/>
        </authorList>
    </citation>
    <scope>NUCLEOTIDE SEQUENCE [LARGE SCALE GENOMIC DNA]</scope>
    <source>
        <strain evidence="2 3">SRW20</strain>
    </source>
</reference>
<dbReference type="Proteomes" id="UP000284706">
    <property type="component" value="Unassembled WGS sequence"/>
</dbReference>
<dbReference type="STRING" id="231916.A0A409WUP6"/>
<organism evidence="2 3">
    <name type="scientific">Gymnopilus dilepis</name>
    <dbReference type="NCBI Taxonomy" id="231916"/>
    <lineage>
        <taxon>Eukaryota</taxon>
        <taxon>Fungi</taxon>
        <taxon>Dikarya</taxon>
        <taxon>Basidiomycota</taxon>
        <taxon>Agaricomycotina</taxon>
        <taxon>Agaricomycetes</taxon>
        <taxon>Agaricomycetidae</taxon>
        <taxon>Agaricales</taxon>
        <taxon>Agaricineae</taxon>
        <taxon>Hymenogastraceae</taxon>
        <taxon>Gymnopilus</taxon>
    </lineage>
</organism>
<dbReference type="OrthoDB" id="3235325at2759"/>
<feature type="compositionally biased region" description="Polar residues" evidence="1">
    <location>
        <begin position="370"/>
        <end position="385"/>
    </location>
</feature>
<sequence length="612" mass="67189">MEDFFLAQNGGDLFSWGSSDPSIPSSPSPAPLTALNLSQISSGLGNLPDENSSPIHGYPSSDSSYGRHLAPQRVDALRNSNFQISNILRCVSDEMLMQSCPAYQKLAVKNMQLATSLQTQRYSSWFFSESKTVNERMSAPAGDPSSQENGQMTVTDKARVDSSLQLPFSPINREDFKLVDIWTREDWASHPKNPVNQNTDASLSKSKKKKKLKKDDPCPTLLFVQSITGESINCGRGSDLRREARSLFEDFARKGMMSEKFLKMSQEALYCYRKTLYDNFPELRYCEGHWKAEALGILTYPSWKKNYLIGLERAAGGQVKVEKSDDEDDDELLGGVHNGEESDELENVRKRRGSTPSAGRPDKRSRSDETVPNTIPSQSTISTPDSRLFRLVTPRVASPLAQSTLPPNVPDEIRTDRTPIEVADRLSDIGSLVPQQGDGVEKDQSVQAAAACPNDAEKLPSSEPAGVSTAAQTTPGTAATTPEPPAEQADALAEADGAAPETQALTVPDGTLTDGTAVAFSRAVNPTTPIMAAERPVLPPPPTKKEKTEYFKYSDKTTVAWNLFGREYMAANPNAKPLKAEIRTMYNALSKEEKKVYNDQRKELLNVRKVAA</sequence>
<evidence type="ECO:0000313" key="3">
    <source>
        <dbReference type="Proteomes" id="UP000284706"/>
    </source>
</evidence>
<dbReference type="EMBL" id="NHYE01004770">
    <property type="protein sequence ID" value="PPQ82248.1"/>
    <property type="molecule type" value="Genomic_DNA"/>
</dbReference>
<keyword evidence="3" id="KW-1185">Reference proteome</keyword>
<gene>
    <name evidence="2" type="ORF">CVT26_008927</name>
</gene>
<feature type="region of interest" description="Disordered" evidence="1">
    <location>
        <begin position="189"/>
        <end position="214"/>
    </location>
</feature>
<feature type="compositionally biased region" description="Polar residues" evidence="1">
    <location>
        <begin position="46"/>
        <end position="64"/>
    </location>
</feature>
<proteinExistence type="predicted"/>
<evidence type="ECO:0000313" key="2">
    <source>
        <dbReference type="EMBL" id="PPQ82248.1"/>
    </source>
</evidence>
<comment type="caution">
    <text evidence="2">The sequence shown here is derived from an EMBL/GenBank/DDBJ whole genome shotgun (WGS) entry which is preliminary data.</text>
</comment>
<feature type="compositionally biased region" description="Low complexity" evidence="1">
    <location>
        <begin position="469"/>
        <end position="500"/>
    </location>
</feature>
<evidence type="ECO:0000256" key="1">
    <source>
        <dbReference type="SAM" id="MobiDB-lite"/>
    </source>
</evidence>
<feature type="compositionally biased region" description="Basic and acidic residues" evidence="1">
    <location>
        <begin position="360"/>
        <end position="369"/>
    </location>
</feature>
<dbReference type="InParanoid" id="A0A409WUP6"/>
<feature type="region of interest" description="Disordered" evidence="1">
    <location>
        <begin position="318"/>
        <end position="387"/>
    </location>
</feature>
<name>A0A409WUP6_9AGAR</name>
<protein>
    <submittedName>
        <fullName evidence="2">Uncharacterized protein</fullName>
    </submittedName>
</protein>
<feature type="region of interest" description="Disordered" evidence="1">
    <location>
        <begin position="46"/>
        <end position="67"/>
    </location>
</feature>
<dbReference type="AlphaFoldDB" id="A0A409WUP6"/>